<accession>A0A3P8B7S3</accession>
<dbReference type="EMBL" id="UZAL01000182">
    <property type="protein sequence ID" value="VDO68755.1"/>
    <property type="molecule type" value="Genomic_DNA"/>
</dbReference>
<reference evidence="1 2" key="1">
    <citation type="submission" date="2018-11" db="EMBL/GenBank/DDBJ databases">
        <authorList>
            <consortium name="Pathogen Informatics"/>
        </authorList>
    </citation>
    <scope>NUCLEOTIDE SEQUENCE [LARGE SCALE GENOMIC DNA]</scope>
    <source>
        <strain>Denwood</strain>
        <strain evidence="2">Zambia</strain>
    </source>
</reference>
<dbReference type="AlphaFoldDB" id="A0A3P8B7S3"/>
<protein>
    <submittedName>
        <fullName evidence="1">Uncharacterized protein</fullName>
    </submittedName>
</protein>
<name>A0A3P8B7S3_9TREM</name>
<organism evidence="1 2">
    <name type="scientific">Schistosoma mattheei</name>
    <dbReference type="NCBI Taxonomy" id="31246"/>
    <lineage>
        <taxon>Eukaryota</taxon>
        <taxon>Metazoa</taxon>
        <taxon>Spiralia</taxon>
        <taxon>Lophotrochozoa</taxon>
        <taxon>Platyhelminthes</taxon>
        <taxon>Trematoda</taxon>
        <taxon>Digenea</taxon>
        <taxon>Strigeidida</taxon>
        <taxon>Schistosomatoidea</taxon>
        <taxon>Schistosomatidae</taxon>
        <taxon>Schistosoma</taxon>
    </lineage>
</organism>
<evidence type="ECO:0000313" key="2">
    <source>
        <dbReference type="Proteomes" id="UP000269396"/>
    </source>
</evidence>
<evidence type="ECO:0000313" key="1">
    <source>
        <dbReference type="EMBL" id="VDO68755.1"/>
    </source>
</evidence>
<proteinExistence type="predicted"/>
<sequence length="40" mass="4787">MQTDETMIVEYPRLVENLIHTNVLSHHDREGLPEIDKHLY</sequence>
<gene>
    <name evidence="1" type="ORF">SMTD_LOCUS238</name>
</gene>
<keyword evidence="2" id="KW-1185">Reference proteome</keyword>
<dbReference type="Proteomes" id="UP000269396">
    <property type="component" value="Unassembled WGS sequence"/>
</dbReference>